<dbReference type="InterPro" id="IPR016024">
    <property type="entry name" value="ARM-type_fold"/>
</dbReference>
<sequence>MQTTSDPDIEADQLTVSKVIGKIGNSIIEKHKRGDDISQEFEQLKGKILSQNTFAPLLACQTFAKLCEISILDVNRATAVLLPMLQNSNTQLYTILVECIFEILLIDVKVKSSKNSGRYVCLYKILPPVQHPILTMFSKETLNSGERQFFLMDQINQVLNHREKLIFENSLEFMKPVLFFIFSNRIYSDTLWKSLLNKGRQGDIIHQEIVLLSRSNDYSSSLFTNDLISKATKYFLKTRDYTEIQNLTLCLIVSTIDLAEKGLSVENPLKTIFRVFLDDITDNNGIASFINLTIMLLADLLQVISPYSCFILIKILKKLIIEHGFGTILALHMVLDGFTQKLSCTGLDKESIVEIEEIFNYVSTKDNNKRFYEDSGQGKFLRNYIFFDDKITAYYEFDDYFKGISDITMKDMIKQASTFFETYPIIARGLFLSNQLRYDAWLEIYSQLIAMNKKSKKMQNTWRMPYLYKVANEMHPKTKNLLLQGLPDFGKDAVNNTISCLAKTTSKSYAINLYLKLWMVDARTYPMLSDALKDRTSNESNMEKYETQITKAFVIRKICELKPTQHGSELIQLISELLNTAENEITVVLALESLAILCENSVVNIMSTWKAISFKYRYEQRPRVLKSLFTFFSKIPKLYQGSNDFSDFTREIIQKLWSKALYNVENDMTVCGAAIDTLAVFPRHLLLLDDIPELLKKGIKIEIKFDDPSKRELGLTSETQKIELEQDGIAPPEIWINLMENTYRQCIDNVSALIANFIADEIKEFRGGVYIVPENRPEPKDVKNLPEKCVLRAVIQFLLQQSRQQTADDHIICGLLKALVPKFSKTLPPLDWKFLHEFFHNGTEIKHNCIRILANQLTISKSAKQMIENYIRNFDVSNFQEEDIGVLYEKLSELTESIDSAIYALFIQKSIKFAQSPDSSNILLEHILNSVSAVFVKNGNDLKAYMKQLCDIIEETLISVETTDETFYKFVKLIKCLPLKFLDKIILYGLESKSIASFKKSLVIIKEACSQKASNTDNPLNWLTQAIEQARKKSNLQVQLLNSCIMILSNYKNASKAYQFVMELLTKIQNILGKNIQSATPSTRATDSAKTVKTVIDKNQGESNIGSSIVVLDNCFLLEILIISIITLSGNGFLLKTSIENETDRTLKSFRYFPHSLYNLLKQEIWKENQGRILEAFYQIYLNQDVPEVYSEMVKNAIFCCKKLPYFDQHQIWHRFVLMSR</sequence>
<organism evidence="4">
    <name type="scientific">Culicoides sonorensis</name>
    <name type="common">Biting midge</name>
    <dbReference type="NCBI Taxonomy" id="179676"/>
    <lineage>
        <taxon>Eukaryota</taxon>
        <taxon>Metazoa</taxon>
        <taxon>Ecdysozoa</taxon>
        <taxon>Arthropoda</taxon>
        <taxon>Hexapoda</taxon>
        <taxon>Insecta</taxon>
        <taxon>Pterygota</taxon>
        <taxon>Neoptera</taxon>
        <taxon>Endopterygota</taxon>
        <taxon>Diptera</taxon>
        <taxon>Nematocera</taxon>
        <taxon>Chironomoidea</taxon>
        <taxon>Ceratopogonidae</taxon>
        <taxon>Ceratopogoninae</taxon>
        <taxon>Culicoides</taxon>
        <taxon>Monoculicoides</taxon>
    </lineage>
</organism>
<dbReference type="EMBL" id="UFQS01000040">
    <property type="protein sequence ID" value="SSW98257.1"/>
    <property type="molecule type" value="Genomic_DNA"/>
</dbReference>
<dbReference type="SUPFAM" id="SSF48371">
    <property type="entry name" value="ARM repeat"/>
    <property type="match status" value="1"/>
</dbReference>
<dbReference type="GO" id="GO:0060147">
    <property type="term" value="P:regulation of post-transcriptional gene silencing"/>
    <property type="evidence" value="ECO:0007669"/>
    <property type="project" value="InterPro"/>
</dbReference>
<dbReference type="Pfam" id="PF12530">
    <property type="entry name" value="DUF3730"/>
    <property type="match status" value="1"/>
</dbReference>
<evidence type="ECO:0000259" key="1">
    <source>
        <dbReference type="Pfam" id="PF11229"/>
    </source>
</evidence>
<reference evidence="3" key="1">
    <citation type="submission" date="2018-04" db="EMBL/GenBank/DDBJ databases">
        <authorList>
            <person name="Go L.Y."/>
            <person name="Mitchell J.A."/>
        </authorList>
    </citation>
    <scope>NUCLEOTIDE SEQUENCE</scope>
    <source>
        <tissue evidence="3">Whole organism</tissue>
    </source>
</reference>
<dbReference type="VEuPathDB" id="VectorBase:CSON010178"/>
<dbReference type="PANTHER" id="PTHR16212:SF4">
    <property type="entry name" value="FOCADHESIN"/>
    <property type="match status" value="1"/>
</dbReference>
<protein>
    <submittedName>
        <fullName evidence="4">CSON010178 protein</fullName>
    </submittedName>
</protein>
<dbReference type="OMA" id="VANHEHN"/>
<dbReference type="Pfam" id="PF11229">
    <property type="entry name" value="Focadhesin"/>
    <property type="match status" value="1"/>
</dbReference>
<evidence type="ECO:0000313" key="4">
    <source>
        <dbReference type="EMBL" id="SSX18643.1"/>
    </source>
</evidence>
<dbReference type="PANTHER" id="PTHR16212">
    <property type="entry name" value="FOCADHESIN FAMILY MEMBER"/>
    <property type="match status" value="1"/>
</dbReference>
<dbReference type="AlphaFoldDB" id="A0A336LPM6"/>
<reference evidence="4" key="2">
    <citation type="submission" date="2018-07" db="EMBL/GenBank/DDBJ databases">
        <authorList>
            <person name="Quirk P.G."/>
            <person name="Krulwich T.A."/>
        </authorList>
    </citation>
    <scope>NUCLEOTIDE SEQUENCE</scope>
</reference>
<proteinExistence type="predicted"/>
<dbReference type="InterPro" id="IPR021392">
    <property type="entry name" value="Focadhesin_C"/>
</dbReference>
<gene>
    <name evidence="4" type="primary">CSON010178</name>
</gene>
<evidence type="ECO:0000313" key="3">
    <source>
        <dbReference type="EMBL" id="SSW98257.1"/>
    </source>
</evidence>
<accession>A0A336LPM6</accession>
<name>A0A336LPM6_CULSO</name>
<evidence type="ECO:0000259" key="2">
    <source>
        <dbReference type="Pfam" id="PF12530"/>
    </source>
</evidence>
<dbReference type="InterPro" id="IPR022542">
    <property type="entry name" value="FOCAD/RST1_DUF3730"/>
</dbReference>
<dbReference type="EMBL" id="UFQT01000040">
    <property type="protein sequence ID" value="SSX18643.1"/>
    <property type="molecule type" value="Genomic_DNA"/>
</dbReference>
<feature type="domain" description="DUF3730" evidence="2">
    <location>
        <begin position="466"/>
        <end position="669"/>
    </location>
</feature>
<dbReference type="InterPro" id="IPR045163">
    <property type="entry name" value="Focadhesin/RST1"/>
</dbReference>
<feature type="domain" description="Focadhesin C-terminal" evidence="1">
    <location>
        <begin position="779"/>
        <end position="1215"/>
    </location>
</feature>